<dbReference type="Gene3D" id="3.40.50.720">
    <property type="entry name" value="NAD(P)-binding Rossmann-like Domain"/>
    <property type="match status" value="1"/>
</dbReference>
<dbReference type="CDD" id="cd05327">
    <property type="entry name" value="retinol-DH_like_SDR_c_like"/>
    <property type="match status" value="1"/>
</dbReference>
<protein>
    <recommendedName>
        <fullName evidence="3">Probable oxidoreductase</fullName>
    </recommendedName>
</protein>
<dbReference type="Pfam" id="PF00106">
    <property type="entry name" value="adh_short"/>
    <property type="match status" value="1"/>
</dbReference>
<dbReference type="InterPro" id="IPR002347">
    <property type="entry name" value="SDR_fam"/>
</dbReference>
<evidence type="ECO:0000256" key="1">
    <source>
        <dbReference type="ARBA" id="ARBA00006484"/>
    </source>
</evidence>
<evidence type="ECO:0000313" key="4">
    <source>
        <dbReference type="EMBL" id="RYJ44231.1"/>
    </source>
</evidence>
<comment type="similarity">
    <text evidence="1">Belongs to the short-chain dehydrogenases/reductases (SDR) family.</text>
</comment>
<accession>A0A444WEF0</accession>
<dbReference type="PANTHER" id="PTHR24320:SF227">
    <property type="entry name" value="RETINOL DEHYDROGENASE 11"/>
    <property type="match status" value="1"/>
</dbReference>
<keyword evidence="5" id="KW-1185">Reference proteome</keyword>
<dbReference type="PRINTS" id="PR00081">
    <property type="entry name" value="GDHRDH"/>
</dbReference>
<gene>
    <name evidence="4" type="ORF">NU09_0841</name>
</gene>
<evidence type="ECO:0000256" key="2">
    <source>
        <dbReference type="ARBA" id="ARBA00023002"/>
    </source>
</evidence>
<sequence length="309" mass="33110">MELIRTGFGFSSSSEEVLQGIDLTGKSIIVTGSSSGIGIETVRVLAMAGAQVTMAVRNVETGNTVANEIMGTTGSRNIKVAALDLASFDSINAFVSQWSGKLDILINNAGVMALPEVERTEQGIEMQFMTNYLGHFALAQGLHPYLKAAGNARVVVVSSSGHLLSPVIFDDLNYNFRVYNPWDAYGQSKSACILFAVAASQRWIKDGITVNALNPGAIQTNLQKHVGGKLRSAPELHKTPAQGAATSLLLAASPLLEGHGGHYFENCNEAPTVTVRPANYEGVAAYAKDRNNADRLWELSHELTAQYIK</sequence>
<dbReference type="FunFam" id="3.40.50.720:FF:000594">
    <property type="entry name" value="Short-chain oxidoreductase"/>
    <property type="match status" value="1"/>
</dbReference>
<keyword evidence="2" id="KW-0560">Oxidoreductase</keyword>
<comment type="caution">
    <text evidence="4">The sequence shown here is derived from an EMBL/GenBank/DDBJ whole genome shotgun (WGS) entry which is preliminary data.</text>
</comment>
<evidence type="ECO:0000313" key="5">
    <source>
        <dbReference type="Proteomes" id="UP000289775"/>
    </source>
</evidence>
<dbReference type="InterPro" id="IPR036291">
    <property type="entry name" value="NAD(P)-bd_dom_sf"/>
</dbReference>
<dbReference type="PANTHER" id="PTHR24320">
    <property type="entry name" value="RETINOL DEHYDROGENASE"/>
    <property type="match status" value="1"/>
</dbReference>
<proteinExistence type="inferred from homology"/>
<dbReference type="GO" id="GO:0016491">
    <property type="term" value="F:oxidoreductase activity"/>
    <property type="evidence" value="ECO:0007669"/>
    <property type="project" value="UniProtKB-KW"/>
</dbReference>
<dbReference type="AlphaFoldDB" id="A0A444WEF0"/>
<organism evidence="4 5">
    <name type="scientific">Flavobacterium beibuense</name>
    <dbReference type="NCBI Taxonomy" id="657326"/>
    <lineage>
        <taxon>Bacteria</taxon>
        <taxon>Pseudomonadati</taxon>
        <taxon>Bacteroidota</taxon>
        <taxon>Flavobacteriia</taxon>
        <taxon>Flavobacteriales</taxon>
        <taxon>Flavobacteriaceae</taxon>
        <taxon>Flavobacterium</taxon>
    </lineage>
</organism>
<dbReference type="OrthoDB" id="597510at2"/>
<dbReference type="Proteomes" id="UP000289775">
    <property type="component" value="Unassembled WGS sequence"/>
</dbReference>
<name>A0A444WEF0_9FLAO</name>
<dbReference type="SUPFAM" id="SSF51735">
    <property type="entry name" value="NAD(P)-binding Rossmann-fold domains"/>
    <property type="match status" value="1"/>
</dbReference>
<dbReference type="EMBL" id="JUIW01000003">
    <property type="protein sequence ID" value="RYJ44231.1"/>
    <property type="molecule type" value="Genomic_DNA"/>
</dbReference>
<reference evidence="4 5" key="1">
    <citation type="submission" date="2014-12" db="EMBL/GenBank/DDBJ databases">
        <title>Genome sequence of Flavobacterium beibuense RSKm HC5.</title>
        <authorList>
            <person name="Kim J.F."/>
            <person name="Song J.Y."/>
            <person name="Kwak M.-J."/>
            <person name="Lee S.-W."/>
        </authorList>
    </citation>
    <scope>NUCLEOTIDE SEQUENCE [LARGE SCALE GENOMIC DNA]</scope>
    <source>
        <strain evidence="4 5">RSKm HC5</strain>
    </source>
</reference>
<evidence type="ECO:0000256" key="3">
    <source>
        <dbReference type="ARBA" id="ARBA00071493"/>
    </source>
</evidence>